<keyword evidence="7" id="KW-0963">Cytoplasm</keyword>
<comment type="function">
    <text evidence="7">Carrier of the growing fatty acid chain in fatty acid biosynthesis.</text>
</comment>
<evidence type="ECO:0000256" key="2">
    <source>
        <dbReference type="ARBA" id="ARBA00022516"/>
    </source>
</evidence>
<evidence type="ECO:0000256" key="3">
    <source>
        <dbReference type="ARBA" id="ARBA00022553"/>
    </source>
</evidence>
<dbReference type="EMBL" id="LSZW01000064">
    <property type="protein sequence ID" value="KXK64538.1"/>
    <property type="molecule type" value="Genomic_DNA"/>
</dbReference>
<comment type="pathway">
    <text evidence="7">Lipid metabolism; fatty acid biosynthesis.</text>
</comment>
<evidence type="ECO:0000256" key="1">
    <source>
        <dbReference type="ARBA" id="ARBA00022450"/>
    </source>
</evidence>
<keyword evidence="1 7" id="KW-0596">Phosphopantetheine</keyword>
<dbReference type="PANTHER" id="PTHR20863:SF76">
    <property type="entry name" value="CARRIER DOMAIN-CONTAINING PROTEIN"/>
    <property type="match status" value="1"/>
</dbReference>
<keyword evidence="2 7" id="KW-0444">Lipid biosynthesis</keyword>
<dbReference type="InterPro" id="IPR009081">
    <property type="entry name" value="PP-bd_ACP"/>
</dbReference>
<keyword evidence="4 7" id="KW-0276">Fatty acid metabolism</keyword>
<feature type="domain" description="Carrier" evidence="8">
    <location>
        <begin position="5"/>
        <end position="77"/>
    </location>
</feature>
<accession>A0A136Q1G8</accession>
<comment type="PTM">
    <text evidence="7">4'-phosphopantetheine is transferred from CoA to a specific serine of apo-ACP by AcpS. This modification is essential for activity because fatty acids are bound in thioester linkage to the sulfhydryl of the prosthetic group.</text>
</comment>
<feature type="modified residue" description="O-(pantetheine 4'-phosphoryl)serine" evidence="7">
    <location>
        <position position="39"/>
    </location>
</feature>
<keyword evidence="3 7" id="KW-0597">Phosphoprotein</keyword>
<dbReference type="Proteomes" id="UP000070366">
    <property type="component" value="Unassembled WGS sequence"/>
</dbReference>
<dbReference type="HAMAP" id="MF_01217">
    <property type="entry name" value="Acyl_carrier"/>
    <property type="match status" value="1"/>
</dbReference>
<proteinExistence type="inferred from homology"/>
<dbReference type="PANTHER" id="PTHR20863">
    <property type="entry name" value="ACYL CARRIER PROTEIN"/>
    <property type="match status" value="1"/>
</dbReference>
<dbReference type="GO" id="GO:0016020">
    <property type="term" value="C:membrane"/>
    <property type="evidence" value="ECO:0007669"/>
    <property type="project" value="GOC"/>
</dbReference>
<dbReference type="UniPathway" id="UPA00094"/>
<dbReference type="PROSITE" id="PS50075">
    <property type="entry name" value="CARRIER"/>
    <property type="match status" value="1"/>
</dbReference>
<dbReference type="GO" id="GO:0000035">
    <property type="term" value="F:acyl binding"/>
    <property type="evidence" value="ECO:0007669"/>
    <property type="project" value="TreeGrafter"/>
</dbReference>
<dbReference type="InterPro" id="IPR036736">
    <property type="entry name" value="ACP-like_sf"/>
</dbReference>
<reference evidence="9 10" key="1">
    <citation type="submission" date="2016-02" db="EMBL/GenBank/DDBJ databases">
        <authorList>
            <person name="Wen L."/>
            <person name="He K."/>
            <person name="Yang H."/>
        </authorList>
    </citation>
    <scope>NUCLEOTIDE SEQUENCE [LARGE SCALE GENOMIC DNA]</scope>
    <source>
        <strain evidence="9 10">DSM 22607</strain>
    </source>
</reference>
<keyword evidence="5 7" id="KW-0443">Lipid metabolism</keyword>
<dbReference type="GO" id="GO:0000036">
    <property type="term" value="F:acyl carrier activity"/>
    <property type="evidence" value="ECO:0007669"/>
    <property type="project" value="UniProtKB-UniRule"/>
</dbReference>
<evidence type="ECO:0000259" key="8">
    <source>
        <dbReference type="PROSITE" id="PS50075"/>
    </source>
</evidence>
<dbReference type="STRING" id="626937.HMPREF3293_02617"/>
<organism evidence="9 10">
    <name type="scientific">Christensenella minuta</name>
    <dbReference type="NCBI Taxonomy" id="626937"/>
    <lineage>
        <taxon>Bacteria</taxon>
        <taxon>Bacillati</taxon>
        <taxon>Bacillota</taxon>
        <taxon>Clostridia</taxon>
        <taxon>Christensenellales</taxon>
        <taxon>Christensenellaceae</taxon>
        <taxon>Christensenella</taxon>
    </lineage>
</organism>
<evidence type="ECO:0000313" key="9">
    <source>
        <dbReference type="EMBL" id="KXK64538.1"/>
    </source>
</evidence>
<sequence length="77" mass="8914">MEENEMIYEKIAEIISDKMDIDADEITMDSTFESLKIDSLDMVEIVMDIEEEFDVSVEDAENLKSVADLVKYIEDNK</sequence>
<dbReference type="AlphaFoldDB" id="A0A136Q1G8"/>
<keyword evidence="6 7" id="KW-0275">Fatty acid biosynthesis</keyword>
<keyword evidence="10" id="KW-1185">Reference proteome</keyword>
<comment type="similarity">
    <text evidence="7">Belongs to the acyl carrier protein (ACP) family.</text>
</comment>
<dbReference type="NCBIfam" id="NF002150">
    <property type="entry name" value="PRK00982.1-4"/>
    <property type="match status" value="1"/>
</dbReference>
<dbReference type="GO" id="GO:0005829">
    <property type="term" value="C:cytosol"/>
    <property type="evidence" value="ECO:0007669"/>
    <property type="project" value="TreeGrafter"/>
</dbReference>
<comment type="subcellular location">
    <subcellularLocation>
        <location evidence="7">Cytoplasm</location>
    </subcellularLocation>
</comment>
<dbReference type="SUPFAM" id="SSF47336">
    <property type="entry name" value="ACP-like"/>
    <property type="match status" value="1"/>
</dbReference>
<evidence type="ECO:0000313" key="10">
    <source>
        <dbReference type="Proteomes" id="UP000070366"/>
    </source>
</evidence>
<evidence type="ECO:0000256" key="7">
    <source>
        <dbReference type="HAMAP-Rule" id="MF_01217"/>
    </source>
</evidence>
<dbReference type="InterPro" id="IPR003231">
    <property type="entry name" value="ACP"/>
</dbReference>
<evidence type="ECO:0000256" key="4">
    <source>
        <dbReference type="ARBA" id="ARBA00022832"/>
    </source>
</evidence>
<protein>
    <recommendedName>
        <fullName evidence="7">Acyl carrier protein</fullName>
        <shortName evidence="7">ACP</shortName>
    </recommendedName>
</protein>
<dbReference type="Gene3D" id="1.10.1200.10">
    <property type="entry name" value="ACP-like"/>
    <property type="match status" value="1"/>
</dbReference>
<name>A0A136Q1G8_9FIRM</name>
<evidence type="ECO:0000256" key="6">
    <source>
        <dbReference type="ARBA" id="ARBA00023160"/>
    </source>
</evidence>
<dbReference type="Pfam" id="PF00550">
    <property type="entry name" value="PP-binding"/>
    <property type="match status" value="1"/>
</dbReference>
<evidence type="ECO:0000256" key="5">
    <source>
        <dbReference type="ARBA" id="ARBA00023098"/>
    </source>
</evidence>
<gene>
    <name evidence="7" type="primary">acpP</name>
    <name evidence="9" type="ORF">HMPREF3293_02617</name>
</gene>
<dbReference type="GO" id="GO:0009245">
    <property type="term" value="P:lipid A biosynthetic process"/>
    <property type="evidence" value="ECO:0007669"/>
    <property type="project" value="TreeGrafter"/>
</dbReference>
<comment type="caution">
    <text evidence="9">The sequence shown here is derived from an EMBL/GenBank/DDBJ whole genome shotgun (WGS) entry which is preliminary data.</text>
</comment>